<comment type="caution">
    <text evidence="1">The sequence shown here is derived from an EMBL/GenBank/DDBJ whole genome shotgun (WGS) entry which is preliminary data.</text>
</comment>
<protein>
    <submittedName>
        <fullName evidence="1">TIGR03808 family TAT-translocated repetitive protein</fullName>
    </submittedName>
</protein>
<dbReference type="Proteomes" id="UP000616151">
    <property type="component" value="Unassembled WGS sequence"/>
</dbReference>
<reference evidence="1" key="1">
    <citation type="submission" date="2021-01" db="EMBL/GenBank/DDBJ databases">
        <authorList>
            <person name="Sun Q."/>
        </authorList>
    </citation>
    <scope>NUCLEOTIDE SEQUENCE</scope>
    <source>
        <strain evidence="1">YIM B02566</strain>
    </source>
</reference>
<dbReference type="EMBL" id="JAENHL010000008">
    <property type="protein sequence ID" value="MBK1870060.1"/>
    <property type="molecule type" value="Genomic_DNA"/>
</dbReference>
<gene>
    <name evidence="1" type="ORF">JHL16_27085</name>
</gene>
<organism evidence="1 2">
    <name type="scientific">Taklimakanibacter albus</name>
    <dbReference type="NCBI Taxonomy" id="2800327"/>
    <lineage>
        <taxon>Bacteria</taxon>
        <taxon>Pseudomonadati</taxon>
        <taxon>Pseudomonadota</taxon>
        <taxon>Alphaproteobacteria</taxon>
        <taxon>Hyphomicrobiales</taxon>
        <taxon>Aestuariivirgaceae</taxon>
        <taxon>Taklimakanibacter</taxon>
    </lineage>
</organism>
<evidence type="ECO:0000313" key="2">
    <source>
        <dbReference type="Proteomes" id="UP000616151"/>
    </source>
</evidence>
<name>A0ACC5RBQ9_9HYPH</name>
<proteinExistence type="predicted"/>
<keyword evidence="2" id="KW-1185">Reference proteome</keyword>
<accession>A0ACC5RBQ9</accession>
<sequence>MDFSRRFFMSGAAPLAAIGAAAGTSAPAAAAQAFISATDLGLKPDGKGDQSAALRKAIAKAAERGVALLLPGGRYQVSDIRIDRPVVILGIAGQTMLVTTKNTGIFVIETGLAALEGVGFSGSDKTFGRDEALVAARNCASLSISRCDFRDFAGSGLKLSQCAGRVEQNRVAEIGKTGIFALDSVGLEISANHVSDIGNNGIQVWTSEQRPDGTIVTGNRIERVRFDDGGSGQNGNGIVVFRAGNVLVSHNRVSDCGYSAIRNNSGRNSQIVNNSCSRLGETAIYVEFAFDGAVVSGNIVETAAAGISITNLDEGGRLAVCANNVVRDITGGGSNPEKRGTGIGAEADTIVTGNVIEAVSDIGISAGWGAYARNIMVTGNLLRQCPLAIAASVSQGAGPISITGNMIAQSRKAIIGMNYRDEATPELAGSNGTIPANLTVSGNNVN</sequence>
<evidence type="ECO:0000313" key="1">
    <source>
        <dbReference type="EMBL" id="MBK1870060.1"/>
    </source>
</evidence>